<dbReference type="Proteomes" id="UP001442364">
    <property type="component" value="Unassembled WGS sequence"/>
</dbReference>
<keyword evidence="2" id="KW-1185">Reference proteome</keyword>
<reference evidence="1 2" key="1">
    <citation type="submission" date="2024-03" db="EMBL/GenBank/DDBJ databases">
        <title>Human intestinal bacterial collection.</title>
        <authorList>
            <person name="Pauvert C."/>
            <person name="Hitch T.C.A."/>
            <person name="Clavel T."/>
        </authorList>
    </citation>
    <scope>NUCLEOTIDE SEQUENCE [LARGE SCALE GENOMIC DNA]</scope>
    <source>
        <strain evidence="1 2">CLA-AA-H255</strain>
    </source>
</reference>
<dbReference type="RefSeq" id="WP_022502504.1">
    <property type="nucleotide sequence ID" value="NZ_DAWDAH010000004.1"/>
</dbReference>
<organism evidence="1 2">
    <name type="scientific">[Lactobacillus] rogosae</name>
    <dbReference type="NCBI Taxonomy" id="706562"/>
    <lineage>
        <taxon>Bacteria</taxon>
        <taxon>Bacillati</taxon>
        <taxon>Bacillota</taxon>
        <taxon>Clostridia</taxon>
        <taxon>Lachnospirales</taxon>
        <taxon>Lachnospiraceae</taxon>
        <taxon>Lachnospira</taxon>
    </lineage>
</organism>
<sequence>MSEVSTMERVIRSDVSMEECKKIEKVLRKNNISYFERWKLHTGLLRFLNNDKNAKCDILVHMDSFERAKALLAAGGVMDESVSEHKDSKNSKNK</sequence>
<gene>
    <name evidence="1" type="ORF">WMO14_11385</name>
</gene>
<accession>A0ABV1BXJ2</accession>
<proteinExistence type="predicted"/>
<evidence type="ECO:0000313" key="1">
    <source>
        <dbReference type="EMBL" id="MEQ2380462.1"/>
    </source>
</evidence>
<comment type="caution">
    <text evidence="1">The sequence shown here is derived from an EMBL/GenBank/DDBJ whole genome shotgun (WGS) entry which is preliminary data.</text>
</comment>
<protein>
    <recommendedName>
        <fullName evidence="3">DUF2007 domain-containing protein</fullName>
    </recommendedName>
</protein>
<name>A0ABV1BXJ2_9FIRM</name>
<dbReference type="EMBL" id="JBBMER010000009">
    <property type="protein sequence ID" value="MEQ2380462.1"/>
    <property type="molecule type" value="Genomic_DNA"/>
</dbReference>
<evidence type="ECO:0000313" key="2">
    <source>
        <dbReference type="Proteomes" id="UP001442364"/>
    </source>
</evidence>
<evidence type="ECO:0008006" key="3">
    <source>
        <dbReference type="Google" id="ProtNLM"/>
    </source>
</evidence>